<gene>
    <name evidence="1" type="ORF">ANN_15784</name>
</gene>
<keyword evidence="2" id="KW-1185">Reference proteome</keyword>
<accession>A0ABQ8SH68</accession>
<sequence length="152" mass="16044">MPRVHDVQIWLDLVPCAREVLALGAGLKLAALLSLSLRPVSLQHVPTCSSRRDGAAGLLGSASRGDACRSGQMRVSCPRLAAGQLVGGGAGASRRHLQVSVCVSVVSGMSDDEDEEGRRGNTVPARSLLQSNSTKGAARLNVPIRRTNYYQQ</sequence>
<dbReference type="EMBL" id="JAJSOF020000027">
    <property type="protein sequence ID" value="KAJ4433481.1"/>
    <property type="molecule type" value="Genomic_DNA"/>
</dbReference>
<name>A0ABQ8SH68_PERAM</name>
<proteinExistence type="predicted"/>
<evidence type="ECO:0000313" key="1">
    <source>
        <dbReference type="EMBL" id="KAJ4433481.1"/>
    </source>
</evidence>
<evidence type="ECO:0000313" key="2">
    <source>
        <dbReference type="Proteomes" id="UP001148838"/>
    </source>
</evidence>
<comment type="caution">
    <text evidence="1">The sequence shown here is derived from an EMBL/GenBank/DDBJ whole genome shotgun (WGS) entry which is preliminary data.</text>
</comment>
<protein>
    <submittedName>
        <fullName evidence="1">Uncharacterized protein</fullName>
    </submittedName>
</protein>
<dbReference type="Proteomes" id="UP001148838">
    <property type="component" value="Unassembled WGS sequence"/>
</dbReference>
<organism evidence="1 2">
    <name type="scientific">Periplaneta americana</name>
    <name type="common">American cockroach</name>
    <name type="synonym">Blatta americana</name>
    <dbReference type="NCBI Taxonomy" id="6978"/>
    <lineage>
        <taxon>Eukaryota</taxon>
        <taxon>Metazoa</taxon>
        <taxon>Ecdysozoa</taxon>
        <taxon>Arthropoda</taxon>
        <taxon>Hexapoda</taxon>
        <taxon>Insecta</taxon>
        <taxon>Pterygota</taxon>
        <taxon>Neoptera</taxon>
        <taxon>Polyneoptera</taxon>
        <taxon>Dictyoptera</taxon>
        <taxon>Blattodea</taxon>
        <taxon>Blattoidea</taxon>
        <taxon>Blattidae</taxon>
        <taxon>Blattinae</taxon>
        <taxon>Periplaneta</taxon>
    </lineage>
</organism>
<reference evidence="1 2" key="1">
    <citation type="journal article" date="2022" name="Allergy">
        <title>Genome assembly and annotation of Periplaneta americana reveal a comprehensive cockroach allergen profile.</title>
        <authorList>
            <person name="Wang L."/>
            <person name="Xiong Q."/>
            <person name="Saelim N."/>
            <person name="Wang L."/>
            <person name="Nong W."/>
            <person name="Wan A.T."/>
            <person name="Shi M."/>
            <person name="Liu X."/>
            <person name="Cao Q."/>
            <person name="Hui J.H.L."/>
            <person name="Sookrung N."/>
            <person name="Leung T.F."/>
            <person name="Tungtrongchitr A."/>
            <person name="Tsui S.K.W."/>
        </authorList>
    </citation>
    <scope>NUCLEOTIDE SEQUENCE [LARGE SCALE GENOMIC DNA]</scope>
    <source>
        <strain evidence="1">PWHHKU_190912</strain>
    </source>
</reference>